<accession>A0A1C4CVH5</accession>
<dbReference type="Gene3D" id="2.60.40.1120">
    <property type="entry name" value="Carboxypeptidase-like, regulatory domain"/>
    <property type="match status" value="1"/>
</dbReference>
<keyword evidence="3 7" id="KW-1134">Transmembrane beta strand</keyword>
<protein>
    <submittedName>
        <fullName evidence="9">TonB-linked outer membrane protein, SusC/RagA family</fullName>
    </submittedName>
</protein>
<dbReference type="InterPro" id="IPR008969">
    <property type="entry name" value="CarboxyPept-like_regulatory"/>
</dbReference>
<dbReference type="SMART" id="SM00965">
    <property type="entry name" value="STN"/>
    <property type="match status" value="1"/>
</dbReference>
<organism evidence="9 10">
    <name type="scientific">Chitinophaga costaii</name>
    <dbReference type="NCBI Taxonomy" id="1335309"/>
    <lineage>
        <taxon>Bacteria</taxon>
        <taxon>Pseudomonadati</taxon>
        <taxon>Bacteroidota</taxon>
        <taxon>Chitinophagia</taxon>
        <taxon>Chitinophagales</taxon>
        <taxon>Chitinophagaceae</taxon>
        <taxon>Chitinophaga</taxon>
    </lineage>
</organism>
<dbReference type="InterPro" id="IPR023996">
    <property type="entry name" value="TonB-dep_OMP_SusC/RagA"/>
</dbReference>
<dbReference type="SUPFAM" id="SSF49464">
    <property type="entry name" value="Carboxypeptidase regulatory domain-like"/>
    <property type="match status" value="1"/>
</dbReference>
<evidence type="ECO:0000256" key="3">
    <source>
        <dbReference type="ARBA" id="ARBA00022452"/>
    </source>
</evidence>
<evidence type="ECO:0000256" key="4">
    <source>
        <dbReference type="ARBA" id="ARBA00022692"/>
    </source>
</evidence>
<keyword evidence="6 7" id="KW-0998">Cell outer membrane</keyword>
<dbReference type="Pfam" id="PF07715">
    <property type="entry name" value="Plug"/>
    <property type="match status" value="1"/>
</dbReference>
<dbReference type="Pfam" id="PF13715">
    <property type="entry name" value="CarbopepD_reg_2"/>
    <property type="match status" value="1"/>
</dbReference>
<keyword evidence="2 7" id="KW-0813">Transport</keyword>
<evidence type="ECO:0000256" key="5">
    <source>
        <dbReference type="ARBA" id="ARBA00023136"/>
    </source>
</evidence>
<dbReference type="PROSITE" id="PS52016">
    <property type="entry name" value="TONB_DEPENDENT_REC_3"/>
    <property type="match status" value="1"/>
</dbReference>
<dbReference type="OrthoDB" id="9768177at2"/>
<dbReference type="InterPro" id="IPR012910">
    <property type="entry name" value="Plug_dom"/>
</dbReference>
<dbReference type="NCBIfam" id="TIGR04056">
    <property type="entry name" value="OMP_RagA_SusC"/>
    <property type="match status" value="1"/>
</dbReference>
<keyword evidence="10" id="KW-1185">Reference proteome</keyword>
<reference evidence="9 10" key="1">
    <citation type="submission" date="2016-08" db="EMBL/GenBank/DDBJ databases">
        <authorList>
            <person name="Seilhamer J.J."/>
        </authorList>
    </citation>
    <scope>NUCLEOTIDE SEQUENCE [LARGE SCALE GENOMIC DNA]</scope>
    <source>
        <strain evidence="9 10">A37T2</strain>
    </source>
</reference>
<dbReference type="EMBL" id="FMAR01000004">
    <property type="protein sequence ID" value="SCC23030.1"/>
    <property type="molecule type" value="Genomic_DNA"/>
</dbReference>
<dbReference type="InterPro" id="IPR036942">
    <property type="entry name" value="Beta-barrel_TonB_sf"/>
</dbReference>
<dbReference type="Gene3D" id="2.170.130.10">
    <property type="entry name" value="TonB-dependent receptor, plug domain"/>
    <property type="match status" value="1"/>
</dbReference>
<dbReference type="Pfam" id="PF07660">
    <property type="entry name" value="STN"/>
    <property type="match status" value="1"/>
</dbReference>
<name>A0A1C4CVH5_9BACT</name>
<dbReference type="NCBIfam" id="TIGR04057">
    <property type="entry name" value="SusC_RagA_signa"/>
    <property type="match status" value="1"/>
</dbReference>
<feature type="domain" description="Secretin/TonB short N-terminal" evidence="8">
    <location>
        <begin position="68"/>
        <end position="119"/>
    </location>
</feature>
<evidence type="ECO:0000256" key="1">
    <source>
        <dbReference type="ARBA" id="ARBA00004571"/>
    </source>
</evidence>
<keyword evidence="5 7" id="KW-0472">Membrane</keyword>
<evidence type="ECO:0000313" key="10">
    <source>
        <dbReference type="Proteomes" id="UP000242818"/>
    </source>
</evidence>
<keyword evidence="4 7" id="KW-0812">Transmembrane</keyword>
<evidence type="ECO:0000256" key="7">
    <source>
        <dbReference type="PROSITE-ProRule" id="PRU01360"/>
    </source>
</evidence>
<dbReference type="InterPro" id="IPR011662">
    <property type="entry name" value="Secretin/TonB_short_N"/>
</dbReference>
<dbReference type="STRING" id="1335309.GA0116948_104318"/>
<dbReference type="Proteomes" id="UP000242818">
    <property type="component" value="Unassembled WGS sequence"/>
</dbReference>
<evidence type="ECO:0000313" key="9">
    <source>
        <dbReference type="EMBL" id="SCC23030.1"/>
    </source>
</evidence>
<evidence type="ECO:0000259" key="8">
    <source>
        <dbReference type="SMART" id="SM00965"/>
    </source>
</evidence>
<sequence length="1206" mass="132985">MYKSYLRIFVQPPGCTRQIMLTMKLTILFLITAILQVSGSAHAQKVSLSEKNAPLEQVFYKIRVQTGYDILFTTSLLKGAKPVTITVKNGDLNDVLKQIFEGQSLEFSIEDKSVVVSQKPKTVLEKFSDVYVLPIDIHGRVISDSRSIPLVGATVINKMNKHAVITDSNGMFQFTNESPEAVLEISFVGYVTQQVKVTRENAANVTIVMKANTSNLQEIAVVSNGYQTIARERSAGSFAKPDMSIIENRSNSMNILQRLDGLVPGLTINNAPGQTPYLIRGLTSVSISPAPLYVVDGIPLTDISNINPQDVADITVLKDATAASIWGSRAANGVIVIVTKKGTRSSKLKVSYDAFVNIQGKPDINYFPVLNSQQFIQAARETFDPVAFPYATVTSFPSAGAGLAPHEDILYNQYLGNISAAQANKSLDSLAAISNNHQIKDLFYRNALLMNHTLSVSGGQHNYGFYGSMSYTDNQLSGPGQTNNTYKINLRQDFNVGRRIQLNLITDLTENATSTPRNISPTDQFYPYQLFRDNAGNNLSMPFMTSLPEATRIDFQTRSRINLDYNPLNEVNYGYTKTDMLTSRNILGVNVKLIDGLTFEGSYGYIKGNTRTRSYDSDKSFKVRSQVVQFTIAPTAASTPVYNMPATGGNYSVTMLNQQNWTVRNQLDYNKNWGNGLHQLTVLVGQEAQEQYSVTNVSTVYGWNPSLQTSGLVDYKTLASAIGGVVWPNYVASYSYLSTPYTVGQSETQSRFSSYYANAAYTFNHKYTANGSYRVDRSNNFGLDAAAQNKPVWSAGAKWLISDEAFMKRVKWVDNLALRATYGLTGNAPTPGTAASYDIISASGSSFLPNGRGLNIYTPANRKLTWESTATINLGLDFAVLNNRLSGSVDVYRKKTDNLLGNVMINGFTGYTNVFGNLGNLQNKGIEVSLNSVNIQHKDFSWSTMLNVAYNKNKITSLNINTSPITTGSQMISQQFLTGYPGYALFAYQFAGLDNLGDPQVFLTDGTVTKTPNVPTKTDVKYMGSSQPSWSGGFSNNFNYRSFGLSINAIFNLGDVMRRDVNNFYSGRLSHNTLGAGFTSGNVSAEFNNRWQKPGDESFTNVPSFVANSTLSDSRRDVAYYTRADVNVVSASFIKLRDINLTYSLPQFLLKKINADQITFRAGISNLMLWKANKYDIDPEFQYASGGTRTMPASQRALSFGLNVRF</sequence>
<proteinExistence type="inferred from homology"/>
<dbReference type="SUPFAM" id="SSF56935">
    <property type="entry name" value="Porins"/>
    <property type="match status" value="1"/>
</dbReference>
<evidence type="ECO:0000256" key="6">
    <source>
        <dbReference type="ARBA" id="ARBA00023237"/>
    </source>
</evidence>
<dbReference type="InterPro" id="IPR037066">
    <property type="entry name" value="Plug_dom_sf"/>
</dbReference>
<dbReference type="GO" id="GO:0009279">
    <property type="term" value="C:cell outer membrane"/>
    <property type="evidence" value="ECO:0007669"/>
    <property type="project" value="UniProtKB-SubCell"/>
</dbReference>
<comment type="subcellular location">
    <subcellularLocation>
        <location evidence="1 7">Cell outer membrane</location>
        <topology evidence="1 7">Multi-pass membrane protein</topology>
    </subcellularLocation>
</comment>
<evidence type="ECO:0000256" key="2">
    <source>
        <dbReference type="ARBA" id="ARBA00022448"/>
    </source>
</evidence>
<dbReference type="InterPro" id="IPR039426">
    <property type="entry name" value="TonB-dep_rcpt-like"/>
</dbReference>
<dbReference type="InterPro" id="IPR023997">
    <property type="entry name" value="TonB-dep_OMP_SusC/RagA_CS"/>
</dbReference>
<dbReference type="AlphaFoldDB" id="A0A1C4CVH5"/>
<comment type="similarity">
    <text evidence="7">Belongs to the TonB-dependent receptor family.</text>
</comment>
<dbReference type="Gene3D" id="2.40.170.20">
    <property type="entry name" value="TonB-dependent receptor, beta-barrel domain"/>
    <property type="match status" value="1"/>
</dbReference>
<gene>
    <name evidence="9" type="ORF">GA0116948_104318</name>
</gene>